<dbReference type="InterPro" id="IPR046551">
    <property type="entry name" value="DUF6705"/>
</dbReference>
<evidence type="ECO:0000259" key="1">
    <source>
        <dbReference type="Pfam" id="PF20448"/>
    </source>
</evidence>
<reference evidence="2 3" key="1">
    <citation type="submission" date="2020-06" db="EMBL/GenBank/DDBJ databases">
        <authorList>
            <person name="Criscuolo A."/>
        </authorList>
    </citation>
    <scope>NUCLEOTIDE SEQUENCE [LARGE SCALE GENOMIC DNA]</scope>
    <source>
        <strain evidence="2">PXU-55</strain>
    </source>
</reference>
<protein>
    <recommendedName>
        <fullName evidence="1">DUF6705 domain-containing protein</fullName>
    </recommendedName>
</protein>
<accession>A0A9N8P429</accession>
<dbReference type="AlphaFoldDB" id="A0A9N8P429"/>
<sequence length="188" mass="21505">MKKIILLGILIITNISCKSQVLPLEKLIDYVKTDQGAPDGTTYIKDVNNIRQNYLGIWKGSYNNKNYEIHFTNYTSNFIINEDQLLMRYVITDSNGKILEDTRSLPNDSPYIVTSRYYEKSFFVLTYQGRQSDCGQAGELFVEAQKSTNYKTLKLFLSPRQGFINSQTCPNGAAVQLFPKDNITLTKQ</sequence>
<proteinExistence type="predicted"/>
<name>A0A9N8P429_9FLAO</name>
<organism evidence="2 3">
    <name type="scientific">Flavobacterium panici</name>
    <dbReference type="NCBI Taxonomy" id="2654843"/>
    <lineage>
        <taxon>Bacteria</taxon>
        <taxon>Pseudomonadati</taxon>
        <taxon>Bacteroidota</taxon>
        <taxon>Flavobacteriia</taxon>
        <taxon>Flavobacteriales</taxon>
        <taxon>Flavobacteriaceae</taxon>
        <taxon>Flavobacterium</taxon>
    </lineage>
</organism>
<dbReference type="Proteomes" id="UP000533639">
    <property type="component" value="Unassembled WGS sequence"/>
</dbReference>
<feature type="domain" description="DUF6705" evidence="1">
    <location>
        <begin position="1"/>
        <end position="136"/>
    </location>
</feature>
<dbReference type="Pfam" id="PF20448">
    <property type="entry name" value="DUF6705"/>
    <property type="match status" value="1"/>
</dbReference>
<keyword evidence="3" id="KW-1185">Reference proteome</keyword>
<evidence type="ECO:0000313" key="3">
    <source>
        <dbReference type="Proteomes" id="UP000533639"/>
    </source>
</evidence>
<comment type="caution">
    <text evidence="2">The sequence shown here is derived from an EMBL/GenBank/DDBJ whole genome shotgun (WGS) entry which is preliminary data.</text>
</comment>
<evidence type="ECO:0000313" key="2">
    <source>
        <dbReference type="EMBL" id="CAC9976800.1"/>
    </source>
</evidence>
<dbReference type="EMBL" id="CAIJDE010000064">
    <property type="protein sequence ID" value="CAC9976800.1"/>
    <property type="molecule type" value="Genomic_DNA"/>
</dbReference>
<gene>
    <name evidence="2" type="ORF">FLAPXU55_04528</name>
</gene>
<dbReference type="RefSeq" id="WP_180861538.1">
    <property type="nucleotide sequence ID" value="NZ_CAIJDE010000064.1"/>
</dbReference>